<accession>A0AAV4TWI1</accession>
<dbReference type="EMBL" id="BPLQ01010413">
    <property type="protein sequence ID" value="GIY50635.1"/>
    <property type="molecule type" value="Genomic_DNA"/>
</dbReference>
<name>A0AAV4TWI1_9ARAC</name>
<comment type="caution">
    <text evidence="1">The sequence shown here is derived from an EMBL/GenBank/DDBJ whole genome shotgun (WGS) entry which is preliminary data.</text>
</comment>
<sequence>MAPKKSELPISLREKIVSLRENGLSYREIGKKIADSLTRSRGNCIGGVVNAFAVNLLHTTQRDTQDLIFLLEEKSSIAVLIWLPISAHLHDSTLNDILLSSTQLSSVWTEEGLDIKGQIIIAFNDPSFNTKNLVITSHHLQTMHRIFFLMKMLFLLYTPQNDLSLSFFFNC</sequence>
<gene>
    <name evidence="1" type="ORF">CDAR_429001</name>
</gene>
<keyword evidence="2" id="KW-1185">Reference proteome</keyword>
<protein>
    <submittedName>
        <fullName evidence="1">Uncharacterized protein</fullName>
    </submittedName>
</protein>
<dbReference type="Proteomes" id="UP001054837">
    <property type="component" value="Unassembled WGS sequence"/>
</dbReference>
<dbReference type="AlphaFoldDB" id="A0AAV4TWI1"/>
<dbReference type="InterPro" id="IPR036388">
    <property type="entry name" value="WH-like_DNA-bd_sf"/>
</dbReference>
<dbReference type="Gene3D" id="1.10.10.10">
    <property type="entry name" value="Winged helix-like DNA-binding domain superfamily/Winged helix DNA-binding domain"/>
    <property type="match status" value="1"/>
</dbReference>
<proteinExistence type="predicted"/>
<organism evidence="1 2">
    <name type="scientific">Caerostris darwini</name>
    <dbReference type="NCBI Taxonomy" id="1538125"/>
    <lineage>
        <taxon>Eukaryota</taxon>
        <taxon>Metazoa</taxon>
        <taxon>Ecdysozoa</taxon>
        <taxon>Arthropoda</taxon>
        <taxon>Chelicerata</taxon>
        <taxon>Arachnida</taxon>
        <taxon>Araneae</taxon>
        <taxon>Araneomorphae</taxon>
        <taxon>Entelegynae</taxon>
        <taxon>Araneoidea</taxon>
        <taxon>Araneidae</taxon>
        <taxon>Caerostris</taxon>
    </lineage>
</organism>
<evidence type="ECO:0000313" key="2">
    <source>
        <dbReference type="Proteomes" id="UP001054837"/>
    </source>
</evidence>
<evidence type="ECO:0000313" key="1">
    <source>
        <dbReference type="EMBL" id="GIY50635.1"/>
    </source>
</evidence>
<reference evidence="1 2" key="1">
    <citation type="submission" date="2021-06" db="EMBL/GenBank/DDBJ databases">
        <title>Caerostris darwini draft genome.</title>
        <authorList>
            <person name="Kono N."/>
            <person name="Arakawa K."/>
        </authorList>
    </citation>
    <scope>NUCLEOTIDE SEQUENCE [LARGE SCALE GENOMIC DNA]</scope>
</reference>